<name>A0A8H6XQ11_9AGAR</name>
<comment type="caution">
    <text evidence="1">The sequence shown here is derived from an EMBL/GenBank/DDBJ whole genome shotgun (WGS) entry which is preliminary data.</text>
</comment>
<proteinExistence type="predicted"/>
<dbReference type="SUPFAM" id="SSF52540">
    <property type="entry name" value="P-loop containing nucleoside triphosphate hydrolases"/>
    <property type="match status" value="1"/>
</dbReference>
<organism evidence="1 2">
    <name type="scientific">Mycena sanguinolenta</name>
    <dbReference type="NCBI Taxonomy" id="230812"/>
    <lineage>
        <taxon>Eukaryota</taxon>
        <taxon>Fungi</taxon>
        <taxon>Dikarya</taxon>
        <taxon>Basidiomycota</taxon>
        <taxon>Agaricomycotina</taxon>
        <taxon>Agaricomycetes</taxon>
        <taxon>Agaricomycetidae</taxon>
        <taxon>Agaricales</taxon>
        <taxon>Marasmiineae</taxon>
        <taxon>Mycenaceae</taxon>
        <taxon>Mycena</taxon>
    </lineage>
</organism>
<dbReference type="GO" id="GO:0016740">
    <property type="term" value="F:transferase activity"/>
    <property type="evidence" value="ECO:0007669"/>
    <property type="project" value="UniProtKB-KW"/>
</dbReference>
<dbReference type="EMBL" id="JACAZH010000021">
    <property type="protein sequence ID" value="KAF7344376.1"/>
    <property type="molecule type" value="Genomic_DNA"/>
</dbReference>
<keyword evidence="2" id="KW-1185">Reference proteome</keyword>
<dbReference type="AlphaFoldDB" id="A0A8H6XQ11"/>
<gene>
    <name evidence="1" type="ORF">MSAN_01918600</name>
</gene>
<accession>A0A8H6XQ11</accession>
<evidence type="ECO:0000313" key="2">
    <source>
        <dbReference type="Proteomes" id="UP000623467"/>
    </source>
</evidence>
<protein>
    <submittedName>
        <fullName evidence="1">Chloramphenicol phosphotransferase-like protein</fullName>
    </submittedName>
</protein>
<reference evidence="1" key="1">
    <citation type="submission" date="2020-05" db="EMBL/GenBank/DDBJ databases">
        <title>Mycena genomes resolve the evolution of fungal bioluminescence.</title>
        <authorList>
            <person name="Tsai I.J."/>
        </authorList>
    </citation>
    <scope>NUCLEOTIDE SEQUENCE</scope>
    <source>
        <strain evidence="1">160909Yilan</strain>
    </source>
</reference>
<dbReference type="OrthoDB" id="5426988at2759"/>
<keyword evidence="1" id="KW-0808">Transferase</keyword>
<dbReference type="Gene3D" id="3.40.50.300">
    <property type="entry name" value="P-loop containing nucleotide triphosphate hydrolases"/>
    <property type="match status" value="1"/>
</dbReference>
<sequence>MMLSSDDFSPSLLQTKAQSARGMVVVLNGFPGAGKLTILQQAKALLPPDKTRLLDNHLIIDPVQALFPDRSDEHHRLRRCIRKPVFDQVRELAQKGYIILMTACLAEDEDGVLHEHLDIVRGTDVPLLWINAQCDLPELERRVGSPERHQGSKTKLTDLDVLKKLVSENRLIEPHEGGDGSIKLVVETIDISGSVEESVTLVMKLIVTSGGVEII</sequence>
<dbReference type="InterPro" id="IPR027417">
    <property type="entry name" value="P-loop_NTPase"/>
</dbReference>
<evidence type="ECO:0000313" key="1">
    <source>
        <dbReference type="EMBL" id="KAF7344376.1"/>
    </source>
</evidence>
<dbReference type="Proteomes" id="UP000623467">
    <property type="component" value="Unassembled WGS sequence"/>
</dbReference>